<dbReference type="InterPro" id="IPR050275">
    <property type="entry name" value="PGM_Phosphatase"/>
</dbReference>
<name>A0A1N6Q9D6_9MICO</name>
<dbReference type="PANTHER" id="PTHR48100:SF15">
    <property type="entry name" value="SEDOHEPTULOSE 1,7-BISPHOSPHATASE"/>
    <property type="match status" value="1"/>
</dbReference>
<dbReference type="RefSeq" id="WP_076404411.1">
    <property type="nucleotide sequence ID" value="NZ_FTMI01000002.1"/>
</dbReference>
<feature type="binding site" evidence="1">
    <location>
        <position position="72"/>
    </location>
    <ligand>
        <name>substrate</name>
    </ligand>
</feature>
<dbReference type="Gene3D" id="3.40.50.1240">
    <property type="entry name" value="Phosphoglycerate mutase-like"/>
    <property type="match status" value="1"/>
</dbReference>
<dbReference type="EMBL" id="FTMI01000002">
    <property type="protein sequence ID" value="SIQ13254.1"/>
    <property type="molecule type" value="Genomic_DNA"/>
</dbReference>
<dbReference type="GO" id="GO:0101006">
    <property type="term" value="F:protein histidine phosphatase activity"/>
    <property type="evidence" value="ECO:0007669"/>
    <property type="project" value="TreeGrafter"/>
</dbReference>
<evidence type="ECO:0000313" key="2">
    <source>
        <dbReference type="EMBL" id="SIQ13254.1"/>
    </source>
</evidence>
<evidence type="ECO:0000256" key="1">
    <source>
        <dbReference type="PIRSR" id="PIRSR613078-2"/>
    </source>
</evidence>
<dbReference type="SMART" id="SM00855">
    <property type="entry name" value="PGAM"/>
    <property type="match status" value="1"/>
</dbReference>
<dbReference type="PANTHER" id="PTHR48100">
    <property type="entry name" value="BROAD-SPECIFICITY PHOSPHATASE YOR283W-RELATED"/>
    <property type="match status" value="1"/>
</dbReference>
<keyword evidence="3" id="KW-1185">Reference proteome</keyword>
<feature type="binding site" evidence="1">
    <location>
        <begin position="29"/>
        <end position="30"/>
    </location>
    <ligand>
        <name>substrate</name>
    </ligand>
</feature>
<protein>
    <submittedName>
        <fullName evidence="2">Probable phosphoglycerate mutase</fullName>
    </submittedName>
</protein>
<dbReference type="CDD" id="cd07067">
    <property type="entry name" value="HP_PGM_like"/>
    <property type="match status" value="1"/>
</dbReference>
<dbReference type="InterPro" id="IPR013078">
    <property type="entry name" value="His_Pase_superF_clade-1"/>
</dbReference>
<organism evidence="2 3">
    <name type="scientific">Cellulosimicrobium aquatile</name>
    <dbReference type="NCBI Taxonomy" id="1612203"/>
    <lineage>
        <taxon>Bacteria</taxon>
        <taxon>Bacillati</taxon>
        <taxon>Actinomycetota</taxon>
        <taxon>Actinomycetes</taxon>
        <taxon>Micrococcales</taxon>
        <taxon>Promicromonosporaceae</taxon>
        <taxon>Cellulosimicrobium</taxon>
    </lineage>
</organism>
<proteinExistence type="predicted"/>
<sequence length="215" mass="22930">MTPTAPSPDPQLVLVRHGETEWSASGRHTGRSDVPLTVAGEQQAVAAGVWLQGWADRRGRRPAVVLTSPRERARRTADLAGFPAATTDDNLAEWDYGPVEGRTSVAVGEQLGREWLLFRDGVNVLAAPDGHRGEELDQVAARAARVLGRVEPTLQDGGDAVLFAHGHLLRVLATVWLGLDPALGARFELGTAAICLLGYGHGLRTVEGWNLAAQG</sequence>
<dbReference type="GO" id="GO:0070297">
    <property type="term" value="P:regulation of phosphorelay signal transduction system"/>
    <property type="evidence" value="ECO:0007669"/>
    <property type="project" value="TreeGrafter"/>
</dbReference>
<evidence type="ECO:0000313" key="3">
    <source>
        <dbReference type="Proteomes" id="UP000186235"/>
    </source>
</evidence>
<dbReference type="Pfam" id="PF00300">
    <property type="entry name" value="His_Phos_1"/>
    <property type="match status" value="1"/>
</dbReference>
<dbReference type="AlphaFoldDB" id="A0A1N6Q9D6"/>
<gene>
    <name evidence="2" type="ORF">SAMN05518682_1421</name>
</gene>
<dbReference type="InterPro" id="IPR029033">
    <property type="entry name" value="His_PPase_superfam"/>
</dbReference>
<dbReference type="Proteomes" id="UP000186235">
    <property type="component" value="Unassembled WGS sequence"/>
</dbReference>
<reference evidence="3" key="1">
    <citation type="submission" date="2017-01" db="EMBL/GenBank/DDBJ databases">
        <authorList>
            <person name="Varghese N."/>
            <person name="Submissions S."/>
        </authorList>
    </citation>
    <scope>NUCLEOTIDE SEQUENCE [LARGE SCALE GENOMIC DNA]</scope>
    <source>
        <strain evidence="3">3bp</strain>
    </source>
</reference>
<accession>A0A1N6Q9D6</accession>
<dbReference type="SUPFAM" id="SSF53254">
    <property type="entry name" value="Phosphoglycerate mutase-like"/>
    <property type="match status" value="1"/>
</dbReference>